<dbReference type="Proteomes" id="UP000176651">
    <property type="component" value="Unassembled WGS sequence"/>
</dbReference>
<reference evidence="1 2" key="1">
    <citation type="journal article" date="2016" name="Nat. Commun.">
        <title>Thousands of microbial genomes shed light on interconnected biogeochemical processes in an aquifer system.</title>
        <authorList>
            <person name="Anantharaman K."/>
            <person name="Brown C.T."/>
            <person name="Hug L.A."/>
            <person name="Sharon I."/>
            <person name="Castelle C.J."/>
            <person name="Probst A.J."/>
            <person name="Thomas B.C."/>
            <person name="Singh A."/>
            <person name="Wilkins M.J."/>
            <person name="Karaoz U."/>
            <person name="Brodie E.L."/>
            <person name="Williams K.H."/>
            <person name="Hubbard S.S."/>
            <person name="Banfield J.F."/>
        </authorList>
    </citation>
    <scope>NUCLEOTIDE SEQUENCE [LARGE SCALE GENOMIC DNA]</scope>
</reference>
<gene>
    <name evidence="1" type="ORF">A2V68_01690</name>
</gene>
<protein>
    <submittedName>
        <fullName evidence="1">Uncharacterized protein</fullName>
    </submittedName>
</protein>
<comment type="caution">
    <text evidence="1">The sequence shown here is derived from an EMBL/GenBank/DDBJ whole genome shotgun (WGS) entry which is preliminary data.</text>
</comment>
<dbReference type="EMBL" id="META01000002">
    <property type="protein sequence ID" value="OGB74406.1"/>
    <property type="molecule type" value="Genomic_DNA"/>
</dbReference>
<name>A0A1F4NSN8_UNCK3</name>
<organism evidence="1 2">
    <name type="scientific">candidate division Kazan bacterium RBG_13_50_9</name>
    <dbReference type="NCBI Taxonomy" id="1798535"/>
    <lineage>
        <taxon>Bacteria</taxon>
        <taxon>Bacteria division Kazan-3B-28</taxon>
    </lineage>
</organism>
<accession>A0A1F4NSN8</accession>
<proteinExistence type="predicted"/>
<dbReference type="AlphaFoldDB" id="A0A1F4NSN8"/>
<evidence type="ECO:0000313" key="1">
    <source>
        <dbReference type="EMBL" id="OGB74406.1"/>
    </source>
</evidence>
<evidence type="ECO:0000313" key="2">
    <source>
        <dbReference type="Proteomes" id="UP000176651"/>
    </source>
</evidence>
<sequence length="170" mass="18785">MLKIFPLSPERDQPSERDIDQLRRDVVRYQQAKHSTLAARALVSLAEALDSKEGSGSDLEAIESLVQAADLFDEGGIRMLGWEQRGKVVSRLCPSGDGQVVGAYTGHFTDAFLKKLVDEMLQFEIEMGTAKTQFGVRRYRDDEIVGVIERNRELGIGGRTVMGGESQIGV</sequence>